<comment type="caution">
    <text evidence="4">The sequence shown here is derived from an EMBL/GenBank/DDBJ whole genome shotgun (WGS) entry which is preliminary data.</text>
</comment>
<evidence type="ECO:0000256" key="1">
    <source>
        <dbReference type="ARBA" id="ARBA00022837"/>
    </source>
</evidence>
<dbReference type="Gene3D" id="1.10.238.10">
    <property type="entry name" value="EF-hand"/>
    <property type="match status" value="1"/>
</dbReference>
<evidence type="ECO:0000256" key="2">
    <source>
        <dbReference type="SAM" id="Coils"/>
    </source>
</evidence>
<reference evidence="4 5" key="1">
    <citation type="submission" date="2017-12" db="EMBL/GenBank/DDBJ databases">
        <title>Sequencing, de novo assembly and annotation of complete genome of a new Thraustochytrid species, strain FCC1311.</title>
        <authorList>
            <person name="Sedici K."/>
            <person name="Godart F."/>
            <person name="Aiese Cigliano R."/>
            <person name="Sanseverino W."/>
            <person name="Barakat M."/>
            <person name="Ortet P."/>
            <person name="Marechal E."/>
            <person name="Cagnac O."/>
            <person name="Amato A."/>
        </authorList>
    </citation>
    <scope>NUCLEOTIDE SEQUENCE [LARGE SCALE GENOMIC DNA]</scope>
</reference>
<evidence type="ECO:0000259" key="3">
    <source>
        <dbReference type="PROSITE" id="PS50222"/>
    </source>
</evidence>
<evidence type="ECO:0000313" key="4">
    <source>
        <dbReference type="EMBL" id="GBG24364.1"/>
    </source>
</evidence>
<feature type="coiled-coil region" evidence="2">
    <location>
        <begin position="340"/>
        <end position="430"/>
    </location>
</feature>
<accession>A0A2R5G9K8</accession>
<dbReference type="GO" id="GO:0005509">
    <property type="term" value="F:calcium ion binding"/>
    <property type="evidence" value="ECO:0007669"/>
    <property type="project" value="InterPro"/>
</dbReference>
<dbReference type="Proteomes" id="UP000241890">
    <property type="component" value="Unassembled WGS sequence"/>
</dbReference>
<dbReference type="PROSITE" id="PS00018">
    <property type="entry name" value="EF_HAND_1"/>
    <property type="match status" value="1"/>
</dbReference>
<name>A0A2R5G9K8_9STRA</name>
<dbReference type="InterPro" id="IPR011992">
    <property type="entry name" value="EF-hand-dom_pair"/>
</dbReference>
<organism evidence="4 5">
    <name type="scientific">Hondaea fermentalgiana</name>
    <dbReference type="NCBI Taxonomy" id="2315210"/>
    <lineage>
        <taxon>Eukaryota</taxon>
        <taxon>Sar</taxon>
        <taxon>Stramenopiles</taxon>
        <taxon>Bigyra</taxon>
        <taxon>Labyrinthulomycetes</taxon>
        <taxon>Thraustochytrida</taxon>
        <taxon>Thraustochytriidae</taxon>
        <taxon>Hondaea</taxon>
    </lineage>
</organism>
<dbReference type="SUPFAM" id="SSF47473">
    <property type="entry name" value="EF-hand"/>
    <property type="match status" value="1"/>
</dbReference>
<feature type="domain" description="EF-hand" evidence="3">
    <location>
        <begin position="153"/>
        <end position="180"/>
    </location>
</feature>
<proteinExistence type="predicted"/>
<dbReference type="InParanoid" id="A0A2R5G9K8"/>
<gene>
    <name evidence="4" type="ORF">FCC1311_005822</name>
</gene>
<keyword evidence="2" id="KW-0175">Coiled coil</keyword>
<sequence length="608" mass="69964">MAAPLKIVDSDHPIKLKYEGAAREPWDRLDDTDEWSIKAQLLLREDYLARLRKMSLPLASSPSQDQDEVDVNNLLQLADLLRNVTVSARARRAILEEEHRHGVRRVKGPFVRWKELEDLREQVKNKEQEDEMLSREMMPKLAKVTVCQHNVHCFRRQDADGDGLLTYKEFLRGLKLLLLPFSIDSHEHVNWILEQVDPQRAGCVSYTAFNMLCENAKKCHSKRRTRWRRLTNNESEPPPATTEEQKDCAEKLVLEKAERDNDKEVVFQDEIMGEKQGDEPAWLVEFNGVARKLGRTRKRIQTLLDDRLNLETEFKAFHAQTPSSPRVAKTAHFEYTESNAKRHEAILKSLKDSIREADSAIGCLREQELALVASLRVLKEQAMRNREILQNQHEELEMARQETRERDQCNKEAKRKRAEERARIKAEEANTPSLLRELIDVNLSDKSNRDCEDMIIHFALRELRVFQGATAMGDDMGTTLFRYGPRQVLVRTVPRGDHAVYRILDARGLAIRLAHCSGTLRSRLERMRAGKRKRTLCNITSKGNESRGSRPVDETVVKMVNSTPPFQELRGTIAVDTAKSGDELRRYLLHAVGRLRANPLTGLVSLAQ</sequence>
<evidence type="ECO:0000313" key="5">
    <source>
        <dbReference type="Proteomes" id="UP000241890"/>
    </source>
</evidence>
<dbReference type="InterPro" id="IPR018247">
    <property type="entry name" value="EF_Hand_1_Ca_BS"/>
</dbReference>
<dbReference type="InterPro" id="IPR002048">
    <property type="entry name" value="EF_hand_dom"/>
</dbReference>
<protein>
    <recommendedName>
        <fullName evidence="3">EF-hand domain-containing protein</fullName>
    </recommendedName>
</protein>
<keyword evidence="5" id="KW-1185">Reference proteome</keyword>
<dbReference type="EMBL" id="BEYU01000005">
    <property type="protein sequence ID" value="GBG24364.1"/>
    <property type="molecule type" value="Genomic_DNA"/>
</dbReference>
<dbReference type="AlphaFoldDB" id="A0A2R5G9K8"/>
<dbReference type="PROSITE" id="PS50222">
    <property type="entry name" value="EF_HAND_2"/>
    <property type="match status" value="1"/>
</dbReference>
<keyword evidence="1" id="KW-0106">Calcium</keyword>